<dbReference type="InterPro" id="IPR002060">
    <property type="entry name" value="Squ/phyt_synthse"/>
</dbReference>
<sequence>MDLRSDALQILKETSRTFYIPISILPPGLQEAVASAYLCMRAIDEIEDHPTLDNPTKAKLLRGISLTLQAGVDGFPVDAFAAGFSGYENTLEEVTMRIREWSLLAPETIAPRIWDATAAMSDRMAYWAENNWKIHTESDLDRYTFGVAGAVGLLLSDLWAWYDGTQTNRTLAIGFGRGLQAVNILRNHVEDLGRGVSFFPDGWDANNMQEYALRNLALADAYTQALPDGPALNFCQIPLTLAHGTIDAIANGKEKLSRSDVMALLEQIITFNLKAG</sequence>
<dbReference type="Proteomes" id="UP000217507">
    <property type="component" value="Chromosome"/>
</dbReference>
<dbReference type="PANTHER" id="PTHR11626">
    <property type="entry name" value="FARNESYL-DIPHOSPHATE FARNESYLTRANSFERASE"/>
    <property type="match status" value="1"/>
</dbReference>
<dbReference type="GO" id="GO:0051996">
    <property type="term" value="F:squalene synthase [NAD(P)H] activity"/>
    <property type="evidence" value="ECO:0007669"/>
    <property type="project" value="InterPro"/>
</dbReference>
<evidence type="ECO:0000313" key="2">
    <source>
        <dbReference type="Proteomes" id="UP000217507"/>
    </source>
</evidence>
<dbReference type="EMBL" id="AP018216">
    <property type="protein sequence ID" value="BAY67421.1"/>
    <property type="molecule type" value="Genomic_DNA"/>
</dbReference>
<name>A0A1Z4KEK7_ANAVA</name>
<accession>A0A1Z4KEK7</accession>
<evidence type="ECO:0000313" key="1">
    <source>
        <dbReference type="EMBL" id="BAY67421.1"/>
    </source>
</evidence>
<dbReference type="InterPro" id="IPR044844">
    <property type="entry name" value="Trans_IPPS_euk-type"/>
</dbReference>
<reference evidence="1 2" key="1">
    <citation type="submission" date="2017-06" db="EMBL/GenBank/DDBJ databases">
        <title>Genome sequencing of cyanobaciteial culture collection at National Institute for Environmental Studies (NIES).</title>
        <authorList>
            <person name="Hirose Y."/>
            <person name="Shimura Y."/>
            <person name="Fujisawa T."/>
            <person name="Nakamura Y."/>
            <person name="Kawachi M."/>
        </authorList>
    </citation>
    <scope>NUCLEOTIDE SEQUENCE [LARGE SCALE GENOMIC DNA]</scope>
    <source>
        <strain evidence="1 2">NIES-23</strain>
    </source>
</reference>
<evidence type="ECO:0008006" key="3">
    <source>
        <dbReference type="Google" id="ProtNLM"/>
    </source>
</evidence>
<dbReference type="Gene3D" id="1.10.600.10">
    <property type="entry name" value="Farnesyl Diphosphate Synthase"/>
    <property type="match status" value="1"/>
</dbReference>
<dbReference type="AlphaFoldDB" id="A0A1Z4KEK7"/>
<dbReference type="SUPFAM" id="SSF48576">
    <property type="entry name" value="Terpenoid synthases"/>
    <property type="match status" value="1"/>
</dbReference>
<gene>
    <name evidence="1" type="ORF">NIES23_01940</name>
</gene>
<protein>
    <recommendedName>
        <fullName evidence="3">Squalene/phytoene synthase</fullName>
    </recommendedName>
</protein>
<dbReference type="Pfam" id="PF00494">
    <property type="entry name" value="SQS_PSY"/>
    <property type="match status" value="1"/>
</dbReference>
<proteinExistence type="predicted"/>
<organism evidence="1 2">
    <name type="scientific">Trichormus variabilis NIES-23</name>
    <dbReference type="NCBI Taxonomy" id="1973479"/>
    <lineage>
        <taxon>Bacteria</taxon>
        <taxon>Bacillati</taxon>
        <taxon>Cyanobacteriota</taxon>
        <taxon>Cyanophyceae</taxon>
        <taxon>Nostocales</taxon>
        <taxon>Nostocaceae</taxon>
        <taxon>Trichormus</taxon>
    </lineage>
</organism>
<dbReference type="PANTHER" id="PTHR11626:SF2">
    <property type="entry name" value="SQUALENE SYNTHASE"/>
    <property type="match status" value="1"/>
</dbReference>
<dbReference type="InterPro" id="IPR008949">
    <property type="entry name" value="Isoprenoid_synthase_dom_sf"/>
</dbReference>
<dbReference type="GO" id="GO:0045338">
    <property type="term" value="P:farnesyl diphosphate metabolic process"/>
    <property type="evidence" value="ECO:0007669"/>
    <property type="project" value="InterPro"/>
</dbReference>